<keyword evidence="1" id="KW-1133">Transmembrane helix</keyword>
<comment type="caution">
    <text evidence="3">The sequence shown here is derived from an EMBL/GenBank/DDBJ whole genome shotgun (WGS) entry which is preliminary data.</text>
</comment>
<dbReference type="EMBL" id="PJCH01000015">
    <property type="protein sequence ID" value="PQA86142.1"/>
    <property type="molecule type" value="Genomic_DNA"/>
</dbReference>
<name>A0A2S7K0V5_9PROT</name>
<feature type="chain" id="PRO_5015692214" description="PEP-CTERM protein-sorting domain-containing protein" evidence="2">
    <location>
        <begin position="25"/>
        <end position="206"/>
    </location>
</feature>
<evidence type="ECO:0000313" key="4">
    <source>
        <dbReference type="Proteomes" id="UP000239504"/>
    </source>
</evidence>
<dbReference type="AlphaFoldDB" id="A0A2S7K0V5"/>
<reference evidence="3 4" key="1">
    <citation type="submission" date="2017-12" db="EMBL/GenBank/DDBJ databases">
        <authorList>
            <person name="Hurst M.R.H."/>
        </authorList>
    </citation>
    <scope>NUCLEOTIDE SEQUENCE [LARGE SCALE GENOMIC DNA]</scope>
    <source>
        <strain evidence="3 4">SY-3-19</strain>
    </source>
</reference>
<dbReference type="RefSeq" id="WP_104831354.1">
    <property type="nucleotide sequence ID" value="NZ_PJCH01000015.1"/>
</dbReference>
<evidence type="ECO:0000256" key="1">
    <source>
        <dbReference type="SAM" id="Phobius"/>
    </source>
</evidence>
<keyword evidence="1" id="KW-0472">Membrane</keyword>
<feature type="transmembrane region" description="Helical" evidence="1">
    <location>
        <begin position="180"/>
        <end position="199"/>
    </location>
</feature>
<dbReference type="OrthoDB" id="7866334at2"/>
<dbReference type="InterPro" id="IPR022472">
    <property type="entry name" value="VPLPA-CTERM"/>
</dbReference>
<dbReference type="Proteomes" id="UP000239504">
    <property type="component" value="Unassembled WGS sequence"/>
</dbReference>
<keyword evidence="2" id="KW-0732">Signal</keyword>
<evidence type="ECO:0000313" key="3">
    <source>
        <dbReference type="EMBL" id="PQA86142.1"/>
    </source>
</evidence>
<keyword evidence="1" id="KW-0812">Transmembrane</keyword>
<protein>
    <recommendedName>
        <fullName evidence="5">PEP-CTERM protein-sorting domain-containing protein</fullName>
    </recommendedName>
</protein>
<keyword evidence="4" id="KW-1185">Reference proteome</keyword>
<evidence type="ECO:0000256" key="2">
    <source>
        <dbReference type="SAM" id="SignalP"/>
    </source>
</evidence>
<feature type="signal peptide" evidence="2">
    <location>
        <begin position="1"/>
        <end position="24"/>
    </location>
</feature>
<evidence type="ECO:0008006" key="5">
    <source>
        <dbReference type="Google" id="ProtNLM"/>
    </source>
</evidence>
<proteinExistence type="predicted"/>
<sequence length="206" mass="21342">MKLNNVSAAAAFAAALFFSASAFAAPVSVNETDAFIGGDYQNLFLDADPDNDAFDVEAGANTFDGSIVTPGDGADVVIVSLDDDEIITGFIIEFATNSDAFNPVSISQNTKFLVEEFDDTPLLLTVPIGGAGTYSSPSGFTLPGGQLYSLFLGSEVLALLNGAVEYRLTVNVESTAVSEVPLPAGFLLMGAGIAGLGAVSRRRRRA</sequence>
<accession>A0A2S7K0V5</accession>
<organism evidence="3 4">
    <name type="scientific">Hyphococcus luteus</name>
    <dbReference type="NCBI Taxonomy" id="2058213"/>
    <lineage>
        <taxon>Bacteria</taxon>
        <taxon>Pseudomonadati</taxon>
        <taxon>Pseudomonadota</taxon>
        <taxon>Alphaproteobacteria</taxon>
        <taxon>Parvularculales</taxon>
        <taxon>Parvularculaceae</taxon>
        <taxon>Hyphococcus</taxon>
    </lineage>
</organism>
<dbReference type="NCBIfam" id="TIGR03370">
    <property type="entry name" value="VPLPA-CTERM"/>
    <property type="match status" value="1"/>
</dbReference>
<gene>
    <name evidence="3" type="ORF">CW354_17430</name>
</gene>